<dbReference type="Gramene" id="OIW18895">
    <property type="protein sequence ID" value="OIW18895"/>
    <property type="gene ID" value="TanjilG_25338"/>
</dbReference>
<organism evidence="8 9">
    <name type="scientific">Lupinus angustifolius</name>
    <name type="common">Narrow-leaved blue lupine</name>
    <dbReference type="NCBI Taxonomy" id="3871"/>
    <lineage>
        <taxon>Eukaryota</taxon>
        <taxon>Viridiplantae</taxon>
        <taxon>Streptophyta</taxon>
        <taxon>Embryophyta</taxon>
        <taxon>Tracheophyta</taxon>
        <taxon>Spermatophyta</taxon>
        <taxon>Magnoliopsida</taxon>
        <taxon>eudicotyledons</taxon>
        <taxon>Gunneridae</taxon>
        <taxon>Pentapetalae</taxon>
        <taxon>rosids</taxon>
        <taxon>fabids</taxon>
        <taxon>Fabales</taxon>
        <taxon>Fabaceae</taxon>
        <taxon>Papilionoideae</taxon>
        <taxon>50 kb inversion clade</taxon>
        <taxon>genistoids sensu lato</taxon>
        <taxon>core genistoids</taxon>
        <taxon>Genisteae</taxon>
        <taxon>Lupinus</taxon>
    </lineage>
</organism>
<protein>
    <submittedName>
        <fullName evidence="8">Uncharacterized protein</fullName>
    </submittedName>
</protein>
<evidence type="ECO:0000313" key="8">
    <source>
        <dbReference type="EMBL" id="OIW18895.1"/>
    </source>
</evidence>
<dbReference type="SUPFAM" id="SSF54171">
    <property type="entry name" value="DNA-binding domain"/>
    <property type="match status" value="1"/>
</dbReference>
<dbReference type="EMBL" id="CM007361">
    <property type="protein sequence ID" value="OIW18895.1"/>
    <property type="molecule type" value="Genomic_DNA"/>
</dbReference>
<dbReference type="GO" id="GO:0003677">
    <property type="term" value="F:DNA binding"/>
    <property type="evidence" value="ECO:0007669"/>
    <property type="project" value="UniProtKB-KW"/>
</dbReference>
<feature type="transmembrane region" description="Helical" evidence="7">
    <location>
        <begin position="40"/>
        <end position="63"/>
    </location>
</feature>
<evidence type="ECO:0000256" key="5">
    <source>
        <dbReference type="ARBA" id="ARBA00023242"/>
    </source>
</evidence>
<dbReference type="Proteomes" id="UP000188354">
    <property type="component" value="Chromosome LG01"/>
</dbReference>
<evidence type="ECO:0000256" key="1">
    <source>
        <dbReference type="ARBA" id="ARBA00004123"/>
    </source>
</evidence>
<dbReference type="Gene3D" id="3.30.890.10">
    <property type="entry name" value="Methyl-cpg-binding Protein 2, Chain A"/>
    <property type="match status" value="1"/>
</dbReference>
<keyword evidence="3" id="KW-0238">DNA-binding</keyword>
<reference evidence="8 9" key="1">
    <citation type="journal article" date="2017" name="Plant Biotechnol. J.">
        <title>A comprehensive draft genome sequence for lupin (Lupinus angustifolius), an emerging health food: insights into plant-microbe interactions and legume evolution.</title>
        <authorList>
            <person name="Hane J.K."/>
            <person name="Ming Y."/>
            <person name="Kamphuis L.G."/>
            <person name="Nelson M.N."/>
            <person name="Garg G."/>
            <person name="Atkins C.A."/>
            <person name="Bayer P.E."/>
            <person name="Bravo A."/>
            <person name="Bringans S."/>
            <person name="Cannon S."/>
            <person name="Edwards D."/>
            <person name="Foley R."/>
            <person name="Gao L.L."/>
            <person name="Harrison M.J."/>
            <person name="Huang W."/>
            <person name="Hurgobin B."/>
            <person name="Li S."/>
            <person name="Liu C.W."/>
            <person name="McGrath A."/>
            <person name="Morahan G."/>
            <person name="Murray J."/>
            <person name="Weller J."/>
            <person name="Jian J."/>
            <person name="Singh K.B."/>
        </authorList>
    </citation>
    <scope>NUCLEOTIDE SEQUENCE [LARGE SCALE GENOMIC DNA]</scope>
    <source>
        <strain evidence="9">cv. Tanjil</strain>
        <tissue evidence="8">Whole plant</tissue>
    </source>
</reference>
<keyword evidence="4" id="KW-0804">Transcription</keyword>
<evidence type="ECO:0000256" key="2">
    <source>
        <dbReference type="ARBA" id="ARBA00023015"/>
    </source>
</evidence>
<accession>A0A4P1RVI5</accession>
<sequence length="249" mass="28133">MMATLDSNVTEAMVNNNQKEDPPSQDLANILKKSVLVNQIVLIVLSIFYKAITFVATNCMYLINIKQESYQQFCAIRETLIAEYVVVSPTSEPQKKGKRVKNPTVAEQDVAFSLPKDCDLASFKGIEEVLSKLEGWKIQTTQRSTGTFDTHYIHNGSIKKLRSTNEVVNYILPEGYKKLPKRKRSKGQRVKKAKKLKKTHTSKEQKENPEPSSASNEKVQDVQQTEEKKENLQPSNGSEAIIDLTLICK</sequence>
<keyword evidence="7" id="KW-0812">Transmembrane</keyword>
<name>A0A4P1RVI5_LUPAN</name>
<dbReference type="AlphaFoldDB" id="A0A4P1RVI5"/>
<feature type="compositionally biased region" description="Basic residues" evidence="6">
    <location>
        <begin position="178"/>
        <end position="200"/>
    </location>
</feature>
<evidence type="ECO:0000313" key="9">
    <source>
        <dbReference type="Proteomes" id="UP000188354"/>
    </source>
</evidence>
<proteinExistence type="predicted"/>
<dbReference type="GO" id="GO:0005634">
    <property type="term" value="C:nucleus"/>
    <property type="evidence" value="ECO:0007669"/>
    <property type="project" value="UniProtKB-SubCell"/>
</dbReference>
<feature type="region of interest" description="Disordered" evidence="6">
    <location>
        <begin position="178"/>
        <end position="236"/>
    </location>
</feature>
<evidence type="ECO:0000256" key="6">
    <source>
        <dbReference type="SAM" id="MobiDB-lite"/>
    </source>
</evidence>
<keyword evidence="7" id="KW-0472">Membrane</keyword>
<feature type="compositionally biased region" description="Polar residues" evidence="6">
    <location>
        <begin position="210"/>
        <end position="223"/>
    </location>
</feature>
<comment type="subcellular location">
    <subcellularLocation>
        <location evidence="1">Nucleus</location>
    </subcellularLocation>
</comment>
<dbReference type="InterPro" id="IPR016177">
    <property type="entry name" value="DNA-bd_dom_sf"/>
</dbReference>
<evidence type="ECO:0000256" key="4">
    <source>
        <dbReference type="ARBA" id="ARBA00023163"/>
    </source>
</evidence>
<keyword evidence="7" id="KW-1133">Transmembrane helix</keyword>
<keyword evidence="9" id="KW-1185">Reference proteome</keyword>
<gene>
    <name evidence="8" type="ORF">TanjilG_25338</name>
</gene>
<evidence type="ECO:0000256" key="7">
    <source>
        <dbReference type="SAM" id="Phobius"/>
    </source>
</evidence>
<keyword evidence="5" id="KW-0539">Nucleus</keyword>
<evidence type="ECO:0000256" key="3">
    <source>
        <dbReference type="ARBA" id="ARBA00023125"/>
    </source>
</evidence>
<keyword evidence="2" id="KW-0805">Transcription regulation</keyword>